<reference evidence="2 3" key="1">
    <citation type="submission" date="2017-03" db="EMBL/GenBank/DDBJ databases">
        <title>Genomes of endolithic fungi from Antarctica.</title>
        <authorList>
            <person name="Coleine C."/>
            <person name="Masonjones S."/>
            <person name="Stajich J.E."/>
        </authorList>
    </citation>
    <scope>NUCLEOTIDE SEQUENCE [LARGE SCALE GENOMIC DNA]</scope>
    <source>
        <strain evidence="2 3">CCFEE 6314</strain>
    </source>
</reference>
<evidence type="ECO:0000313" key="3">
    <source>
        <dbReference type="Proteomes" id="UP000288859"/>
    </source>
</evidence>
<comment type="caution">
    <text evidence="2">The sequence shown here is derived from an EMBL/GenBank/DDBJ whole genome shotgun (WGS) entry which is preliminary data.</text>
</comment>
<proteinExistence type="predicted"/>
<evidence type="ECO:0000313" key="2">
    <source>
        <dbReference type="EMBL" id="RVX73374.1"/>
    </source>
</evidence>
<dbReference type="Proteomes" id="UP000288859">
    <property type="component" value="Unassembled WGS sequence"/>
</dbReference>
<dbReference type="Gene3D" id="3.10.450.50">
    <property type="match status" value="1"/>
</dbReference>
<dbReference type="Pfam" id="PF13577">
    <property type="entry name" value="SnoaL_4"/>
    <property type="match status" value="1"/>
</dbReference>
<dbReference type="InterPro" id="IPR037401">
    <property type="entry name" value="SnoaL-like"/>
</dbReference>
<dbReference type="OrthoDB" id="3724021at2759"/>
<evidence type="ECO:0000259" key="1">
    <source>
        <dbReference type="Pfam" id="PF13577"/>
    </source>
</evidence>
<protein>
    <recommendedName>
        <fullName evidence="1">SnoaL-like domain-containing protein</fullName>
    </recommendedName>
</protein>
<organism evidence="2 3">
    <name type="scientific">Exophiala mesophila</name>
    <name type="common">Black yeast-like fungus</name>
    <dbReference type="NCBI Taxonomy" id="212818"/>
    <lineage>
        <taxon>Eukaryota</taxon>
        <taxon>Fungi</taxon>
        <taxon>Dikarya</taxon>
        <taxon>Ascomycota</taxon>
        <taxon>Pezizomycotina</taxon>
        <taxon>Eurotiomycetes</taxon>
        <taxon>Chaetothyriomycetidae</taxon>
        <taxon>Chaetothyriales</taxon>
        <taxon>Herpotrichiellaceae</taxon>
        <taxon>Exophiala</taxon>
    </lineage>
</organism>
<name>A0A438NCP5_EXOME</name>
<feature type="domain" description="SnoaL-like" evidence="1">
    <location>
        <begin position="8"/>
        <end position="131"/>
    </location>
</feature>
<dbReference type="InterPro" id="IPR032710">
    <property type="entry name" value="NTF2-like_dom_sf"/>
</dbReference>
<sequence>MVADTWVAESEIKSLLIRERYYRDTQSWDALRSCYHPDASITNIRISWFSGDVDGFVQGSKAMAKSGTLASHTIQPVEVHIKGSKAVSVSTGSVQIRLILDDIEYDMTSWVIFLSRLSLVSSSRTAQWRLLSLEAVYDRDSIAATKPIVNTSRAIELSPNARPSYKYLEWL</sequence>
<dbReference type="EMBL" id="NAJM01000008">
    <property type="protein sequence ID" value="RVX73374.1"/>
    <property type="molecule type" value="Genomic_DNA"/>
</dbReference>
<dbReference type="SUPFAM" id="SSF54427">
    <property type="entry name" value="NTF2-like"/>
    <property type="match status" value="1"/>
</dbReference>
<gene>
    <name evidence="2" type="ORF">B0A52_03016</name>
</gene>
<dbReference type="AlphaFoldDB" id="A0A438NCP5"/>
<accession>A0A438NCP5</accession>